<organism evidence="2 3">
    <name type="scientific">Burkholderia aenigmatica</name>
    <dbReference type="NCBI Taxonomy" id="2015348"/>
    <lineage>
        <taxon>Bacteria</taxon>
        <taxon>Pseudomonadati</taxon>
        <taxon>Pseudomonadota</taxon>
        <taxon>Betaproteobacteria</taxon>
        <taxon>Burkholderiales</taxon>
        <taxon>Burkholderiaceae</taxon>
        <taxon>Burkholderia</taxon>
        <taxon>Burkholderia cepacia complex</taxon>
    </lineage>
</organism>
<feature type="region of interest" description="Disordered" evidence="1">
    <location>
        <begin position="45"/>
        <end position="129"/>
    </location>
</feature>
<reference evidence="2 3" key="1">
    <citation type="submission" date="2020-04" db="EMBL/GenBank/DDBJ databases">
        <authorList>
            <person name="Depoorter E."/>
        </authorList>
    </citation>
    <scope>NUCLEOTIDE SEQUENCE [LARGE SCALE GENOMIC DNA]</scope>
    <source>
        <strain evidence="2 3">BCC0217</strain>
    </source>
</reference>
<dbReference type="AlphaFoldDB" id="A0A6J5IRH3"/>
<proteinExistence type="predicted"/>
<evidence type="ECO:0000313" key="3">
    <source>
        <dbReference type="Proteomes" id="UP000494301"/>
    </source>
</evidence>
<evidence type="ECO:0000313" key="2">
    <source>
        <dbReference type="EMBL" id="CAB3962914.1"/>
    </source>
</evidence>
<accession>A0A6J5IRH3</accession>
<dbReference type="EMBL" id="CABWIL020000006">
    <property type="protein sequence ID" value="CAB3962914.1"/>
    <property type="molecule type" value="Genomic_DNA"/>
</dbReference>
<sequence length="129" mass="13026">MSEKTYEVLEPVRIHRKSRAVGAFVDAHPDHVRDLVRSGVLREVGATGGDRTAGNGSQLEADTSSGTAMDASQSSTSAGSEGAPQGGEGTKEPVSEAAKGPVAPPATKSAKTSATQPAAKRGAASKGRK</sequence>
<evidence type="ECO:0000256" key="1">
    <source>
        <dbReference type="SAM" id="MobiDB-lite"/>
    </source>
</evidence>
<name>A0A6J5IRH3_9BURK</name>
<protein>
    <submittedName>
        <fullName evidence="2">Uncharacterized protein</fullName>
    </submittedName>
</protein>
<dbReference type="Proteomes" id="UP000494301">
    <property type="component" value="Unassembled WGS sequence"/>
</dbReference>
<gene>
    <name evidence="2" type="ORF">BLA3211_01984</name>
</gene>
<dbReference type="RefSeq" id="WP_006484139.1">
    <property type="nucleotide sequence ID" value="NZ_CABVQF010000072.1"/>
</dbReference>
<feature type="compositionally biased region" description="Low complexity" evidence="1">
    <location>
        <begin position="118"/>
        <end position="129"/>
    </location>
</feature>
<feature type="compositionally biased region" description="Polar residues" evidence="1">
    <location>
        <begin position="54"/>
        <end position="79"/>
    </location>
</feature>